<sequence>MASFLYRLGNVIVRRRWLVAAVWILILAGVGISSVAFNGPVSNSFTIPGTESQRAIDLLSEKFPGTGGASARVVVAAPPGHTLEEEQYREVGLRALDQVRTAPQVIAVTGFDQGTLSPDKRILFGDIKYAVTVDKISDEAKAALQKAADPARKAGLQVEFSGGVISTTEAAGHSSEVYGIVIAFVVLAITFGALVAAGMPLLTAVIGVGIGLLGIQALSGVVEVNSTTPTLALMLGLAVGIDYALFIISRHRQQLHDGMPVKESIATAIATAGGAVVFAGLTVVIALAGLAVVGIPFLTAMGVAAAATVAVAVLISITLVPALLALLGERINGGRIGPLARRQESREPGTGFGRRWSQLVTAKPIVTVLLCIVGVGVLAYPALDLELGLPDDGAKSTDTTERRAYDLLSEGFGPGFNGPLTLVVYWPGHTDVAQVTQQGIDQGGKNIPGVASISPPIPNQTGDVAIVSVVPNSAPSSEATRDLVHLLREVGDQAKALGAEVYVTGPTASNIDVSEKLGSALPVFLVLIVGLALVLLTLVFRSILVPVKAIVGFLLSIGGSMGLTVGVFQWGHLGSIFNVETPGPIVSFLPVLLVGILFGLAMDYEVFLVTRIREEYIHTNDPALSIELGMGHTARVVTAAALIMIAVFGSFIFGDDAVIKSIGLALAVGVAIDAFVVRMTLVPAVLKLLNHAAWWLPAWLQRVLPDLDIEGSKLVAATEASGDVSADATDNLSGHPDS</sequence>
<evidence type="ECO:0000313" key="10">
    <source>
        <dbReference type="Proteomes" id="UP000535543"/>
    </source>
</evidence>
<feature type="transmembrane region" description="Helical" evidence="7">
    <location>
        <begin position="201"/>
        <end position="219"/>
    </location>
</feature>
<feature type="transmembrane region" description="Helical" evidence="7">
    <location>
        <begin position="303"/>
        <end position="327"/>
    </location>
</feature>
<name>A0A848KB08_9NOCA</name>
<dbReference type="InterPro" id="IPR004869">
    <property type="entry name" value="MMPL_dom"/>
</dbReference>
<dbReference type="InterPro" id="IPR050545">
    <property type="entry name" value="Mycobact_MmpL"/>
</dbReference>
<dbReference type="PANTHER" id="PTHR33406:SF11">
    <property type="entry name" value="MEMBRANE PROTEIN SCO6666-RELATED"/>
    <property type="match status" value="1"/>
</dbReference>
<feature type="transmembrane region" description="Helical" evidence="7">
    <location>
        <begin position="520"/>
        <end position="540"/>
    </location>
</feature>
<dbReference type="GO" id="GO:0005886">
    <property type="term" value="C:plasma membrane"/>
    <property type="evidence" value="ECO:0007669"/>
    <property type="project" value="UniProtKB-SubCell"/>
</dbReference>
<feature type="transmembrane region" description="Helical" evidence="7">
    <location>
        <begin position="633"/>
        <end position="652"/>
    </location>
</feature>
<feature type="transmembrane region" description="Helical" evidence="7">
    <location>
        <begin position="269"/>
        <end position="297"/>
    </location>
</feature>
<dbReference type="PANTHER" id="PTHR33406">
    <property type="entry name" value="MEMBRANE PROTEIN MJ1562-RELATED"/>
    <property type="match status" value="1"/>
</dbReference>
<comment type="caution">
    <text evidence="9">The sequence shown here is derived from an EMBL/GenBank/DDBJ whole genome shotgun (WGS) entry which is preliminary data.</text>
</comment>
<dbReference type="Pfam" id="PF03176">
    <property type="entry name" value="MMPL"/>
    <property type="match status" value="2"/>
</dbReference>
<comment type="similarity">
    <text evidence="2">Belongs to the resistance-nodulation-cell division (RND) (TC 2.A.6) family. MmpL subfamily.</text>
</comment>
<evidence type="ECO:0000256" key="5">
    <source>
        <dbReference type="ARBA" id="ARBA00022989"/>
    </source>
</evidence>
<dbReference type="InterPro" id="IPR000731">
    <property type="entry name" value="SSD"/>
</dbReference>
<keyword evidence="5 7" id="KW-1133">Transmembrane helix</keyword>
<dbReference type="RefSeq" id="WP_169586434.1">
    <property type="nucleotide sequence ID" value="NZ_VCQU01000003.1"/>
</dbReference>
<dbReference type="EMBL" id="VCQU01000003">
    <property type="protein sequence ID" value="NMN95501.1"/>
    <property type="molecule type" value="Genomic_DNA"/>
</dbReference>
<dbReference type="Proteomes" id="UP000535543">
    <property type="component" value="Unassembled WGS sequence"/>
</dbReference>
<reference evidence="9 10" key="2">
    <citation type="submission" date="2020-06" db="EMBL/GenBank/DDBJ databases">
        <title>Antribacter stalactiti gen. nov., sp. nov., a new member of the family Nacardiaceae isolated from a cave.</title>
        <authorList>
            <person name="Kim I.S."/>
        </authorList>
    </citation>
    <scope>NUCLEOTIDE SEQUENCE [LARGE SCALE GENOMIC DNA]</scope>
    <source>
        <strain evidence="9 10">YC2-7</strain>
    </source>
</reference>
<organism evidence="9 10">
    <name type="scientific">Antrihabitans stalactiti</name>
    <dbReference type="NCBI Taxonomy" id="2584121"/>
    <lineage>
        <taxon>Bacteria</taxon>
        <taxon>Bacillati</taxon>
        <taxon>Actinomycetota</taxon>
        <taxon>Actinomycetes</taxon>
        <taxon>Mycobacteriales</taxon>
        <taxon>Nocardiaceae</taxon>
        <taxon>Antrihabitans</taxon>
    </lineage>
</organism>
<feature type="transmembrane region" description="Helical" evidence="7">
    <location>
        <begin position="658"/>
        <end position="677"/>
    </location>
</feature>
<feature type="transmembrane region" description="Helical" evidence="7">
    <location>
        <begin position="177"/>
        <end position="196"/>
    </location>
</feature>
<reference evidence="9 10" key="1">
    <citation type="submission" date="2019-05" db="EMBL/GenBank/DDBJ databases">
        <authorList>
            <person name="Lee S.D."/>
        </authorList>
    </citation>
    <scope>NUCLEOTIDE SEQUENCE [LARGE SCALE GENOMIC DNA]</scope>
    <source>
        <strain evidence="9 10">YC2-7</strain>
    </source>
</reference>
<feature type="transmembrane region" description="Helical" evidence="7">
    <location>
        <begin position="364"/>
        <end position="383"/>
    </location>
</feature>
<keyword evidence="4 7" id="KW-0812">Transmembrane</keyword>
<evidence type="ECO:0000256" key="6">
    <source>
        <dbReference type="ARBA" id="ARBA00023136"/>
    </source>
</evidence>
<dbReference type="SUPFAM" id="SSF82866">
    <property type="entry name" value="Multidrug efflux transporter AcrB transmembrane domain"/>
    <property type="match status" value="2"/>
</dbReference>
<feature type="domain" description="SSD" evidence="8">
    <location>
        <begin position="194"/>
        <end position="326"/>
    </location>
</feature>
<dbReference type="Gene3D" id="1.20.1640.10">
    <property type="entry name" value="Multidrug efflux transporter AcrB transmembrane domain"/>
    <property type="match status" value="2"/>
</dbReference>
<evidence type="ECO:0000256" key="4">
    <source>
        <dbReference type="ARBA" id="ARBA00022692"/>
    </source>
</evidence>
<feature type="transmembrane region" description="Helical" evidence="7">
    <location>
        <begin position="547"/>
        <end position="568"/>
    </location>
</feature>
<proteinExistence type="inferred from homology"/>
<evidence type="ECO:0000256" key="1">
    <source>
        <dbReference type="ARBA" id="ARBA00004651"/>
    </source>
</evidence>
<dbReference type="PROSITE" id="PS50156">
    <property type="entry name" value="SSD"/>
    <property type="match status" value="1"/>
</dbReference>
<evidence type="ECO:0000256" key="7">
    <source>
        <dbReference type="SAM" id="Phobius"/>
    </source>
</evidence>
<evidence type="ECO:0000256" key="2">
    <source>
        <dbReference type="ARBA" id="ARBA00010157"/>
    </source>
</evidence>
<evidence type="ECO:0000256" key="3">
    <source>
        <dbReference type="ARBA" id="ARBA00022475"/>
    </source>
</evidence>
<protein>
    <submittedName>
        <fullName evidence="9">MMPL family transporter</fullName>
    </submittedName>
</protein>
<feature type="transmembrane region" description="Helical" evidence="7">
    <location>
        <begin position="17"/>
        <end position="37"/>
    </location>
</feature>
<gene>
    <name evidence="9" type="ORF">FGL95_10705</name>
</gene>
<dbReference type="AlphaFoldDB" id="A0A848KB08"/>
<feature type="transmembrane region" description="Helical" evidence="7">
    <location>
        <begin position="588"/>
        <end position="612"/>
    </location>
</feature>
<comment type="subcellular location">
    <subcellularLocation>
        <location evidence="1">Cell membrane</location>
        <topology evidence="1">Multi-pass membrane protein</topology>
    </subcellularLocation>
</comment>
<keyword evidence="6 7" id="KW-0472">Membrane</keyword>
<evidence type="ECO:0000259" key="8">
    <source>
        <dbReference type="PROSITE" id="PS50156"/>
    </source>
</evidence>
<evidence type="ECO:0000313" key="9">
    <source>
        <dbReference type="EMBL" id="NMN95501.1"/>
    </source>
</evidence>
<feature type="transmembrane region" description="Helical" evidence="7">
    <location>
        <begin position="231"/>
        <end position="248"/>
    </location>
</feature>
<keyword evidence="10" id="KW-1185">Reference proteome</keyword>
<accession>A0A848KB08</accession>
<keyword evidence="3" id="KW-1003">Cell membrane</keyword>